<dbReference type="InParanoid" id="A0A2T3AAE8"/>
<feature type="compositionally biased region" description="Low complexity" evidence="1">
    <location>
        <begin position="588"/>
        <end position="600"/>
    </location>
</feature>
<evidence type="ECO:0000313" key="4">
    <source>
        <dbReference type="Proteomes" id="UP000241462"/>
    </source>
</evidence>
<dbReference type="AlphaFoldDB" id="A0A2T3AAE8"/>
<gene>
    <name evidence="3" type="ORF">BD289DRAFT_230722</name>
</gene>
<feature type="compositionally biased region" description="Low complexity" evidence="1">
    <location>
        <begin position="608"/>
        <end position="628"/>
    </location>
</feature>
<dbReference type="InterPro" id="IPR000198">
    <property type="entry name" value="RhoGAP_dom"/>
</dbReference>
<feature type="compositionally biased region" description="Polar residues" evidence="1">
    <location>
        <begin position="688"/>
        <end position="700"/>
    </location>
</feature>
<feature type="compositionally biased region" description="Low complexity" evidence="1">
    <location>
        <begin position="519"/>
        <end position="536"/>
    </location>
</feature>
<name>A0A2T3AAE8_9PEZI</name>
<dbReference type="Pfam" id="PF00620">
    <property type="entry name" value="RhoGAP"/>
    <property type="match status" value="1"/>
</dbReference>
<dbReference type="SMART" id="SM00324">
    <property type="entry name" value="RhoGAP"/>
    <property type="match status" value="1"/>
</dbReference>
<evidence type="ECO:0000313" key="3">
    <source>
        <dbReference type="EMBL" id="PSR88651.1"/>
    </source>
</evidence>
<feature type="region of interest" description="Disordered" evidence="1">
    <location>
        <begin position="236"/>
        <end position="352"/>
    </location>
</feature>
<feature type="compositionally biased region" description="Basic and acidic residues" evidence="1">
    <location>
        <begin position="295"/>
        <end position="307"/>
    </location>
</feature>
<dbReference type="InterPro" id="IPR008936">
    <property type="entry name" value="Rho_GTPase_activation_prot"/>
</dbReference>
<feature type="compositionally biased region" description="Polar residues" evidence="1">
    <location>
        <begin position="432"/>
        <end position="443"/>
    </location>
</feature>
<dbReference type="PROSITE" id="PS50238">
    <property type="entry name" value="RHOGAP"/>
    <property type="match status" value="1"/>
</dbReference>
<keyword evidence="4" id="KW-1185">Reference proteome</keyword>
<feature type="compositionally biased region" description="Low complexity" evidence="1">
    <location>
        <begin position="149"/>
        <end position="164"/>
    </location>
</feature>
<feature type="compositionally biased region" description="Polar residues" evidence="1">
    <location>
        <begin position="665"/>
        <end position="680"/>
    </location>
</feature>
<dbReference type="CDD" id="cd00159">
    <property type="entry name" value="RhoGAP"/>
    <property type="match status" value="1"/>
</dbReference>
<organism evidence="3 4">
    <name type="scientific">Coniella lustricola</name>
    <dbReference type="NCBI Taxonomy" id="2025994"/>
    <lineage>
        <taxon>Eukaryota</taxon>
        <taxon>Fungi</taxon>
        <taxon>Dikarya</taxon>
        <taxon>Ascomycota</taxon>
        <taxon>Pezizomycotina</taxon>
        <taxon>Sordariomycetes</taxon>
        <taxon>Sordariomycetidae</taxon>
        <taxon>Diaporthales</taxon>
        <taxon>Schizoparmaceae</taxon>
        <taxon>Coniella</taxon>
    </lineage>
</organism>
<dbReference type="EMBL" id="KZ678426">
    <property type="protein sequence ID" value="PSR88651.1"/>
    <property type="molecule type" value="Genomic_DNA"/>
</dbReference>
<dbReference type="Gene3D" id="1.10.555.10">
    <property type="entry name" value="Rho GTPase activation protein"/>
    <property type="match status" value="1"/>
</dbReference>
<dbReference type="STRING" id="2025994.A0A2T3AAE8"/>
<dbReference type="SUPFAM" id="SSF48350">
    <property type="entry name" value="GTPase activation domain, GAP"/>
    <property type="match status" value="1"/>
</dbReference>
<evidence type="ECO:0000256" key="1">
    <source>
        <dbReference type="SAM" id="MobiDB-lite"/>
    </source>
</evidence>
<protein>
    <recommendedName>
        <fullName evidence="2">Rho-GAP domain-containing protein</fullName>
    </recommendedName>
</protein>
<dbReference type="GO" id="GO:0007165">
    <property type="term" value="P:signal transduction"/>
    <property type="evidence" value="ECO:0007669"/>
    <property type="project" value="InterPro"/>
</dbReference>
<feature type="domain" description="Rho-GAP" evidence="2">
    <location>
        <begin position="764"/>
        <end position="983"/>
    </location>
</feature>
<proteinExistence type="predicted"/>
<evidence type="ECO:0000259" key="2">
    <source>
        <dbReference type="PROSITE" id="PS50238"/>
    </source>
</evidence>
<feature type="compositionally biased region" description="Gly residues" evidence="1">
    <location>
        <begin position="165"/>
        <end position="175"/>
    </location>
</feature>
<dbReference type="OrthoDB" id="524326at2759"/>
<feature type="compositionally biased region" description="Low complexity" evidence="1">
    <location>
        <begin position="701"/>
        <end position="720"/>
    </location>
</feature>
<feature type="region of interest" description="Disordered" evidence="1">
    <location>
        <begin position="563"/>
        <end position="720"/>
    </location>
</feature>
<sequence>MEFISISTSCFAANNAVSKTTPAIRLFIREVREARPELDAALAEMHSLDGVLDILKDDAASFPLDLARRTPALLEHCTAIINQMEGYMHVCNAESLTAREKKFRWLAIRGDLDKLRLTLEGYKSILAVVTDLVALTRKSSPTNDATLPASGSESQSSAAQDGGQDAAGGGQGGAEGSVNQEDMQHELTHVMADMGSLRGRLQGDFRSNYAVSDLESYLDAMLLQATHLSYQIGRQRGDIDSHGERNKDKMAQHEQQRPQYTFLHDDDDEEHSIRHREDQPLEPPKTPQIPRRAARRSEDIRDKDKHGASPRSNSSSLGDEPDSAIDINDSSSLPYHRSPGEAGSSRSSERDQDRDLIALHSSSSPPSVVHPPLPIVEIDELLDELNRHPATRAPTPPPRARARNNSLALRDGPSLSVVNASSQQQQQQQHQDTATENAFSSAATLAVPRPPSVARSLSEYSTALHDPEDTSSGILAPERRSSYRRSRSGLDDEEDDGDAVSTLGDLMGIRPPFKQRELTTSSASSFSSSYSTAPTPRMAPTSRGYDLSRNQAVITTTIVGGPAAANTSTTATGFPPRKSSITMGSITSRPSSSSSAVHRPAPAPSEPPTTTTTTTTTTSSRPPSAHASRLGRSTSRLFGRKSSFSIPARPTRPASSSALRDHALGSNSVVPGSATTAALPQQQQQQQHASKPSTDTTITNPSSTCHPSAPASSAAGSVRSTGSRLSTVFSRVSFWRPRNSNQVNSAASANLADEDLEPDDIFGVSLKKSMQIASASVRTHHDGSKSSSRRDFPRCVLLCVSFIKNNGGVRAPNLFGGDYTIGGGRSSSSMVRVAALREAFSTAPHYGEGNIDWAAHDVYDAAELIVLFLQQLRKPLITETVAKRWIAMSRQATLPGSMGARLDSCIDFWDEALLGVRGAARSLFKLLLNLWGDVADAAEVNDMTAERLAARLLNPLMHLPAGNYTTDYMLGLAFLIRKRSEYAIMLREGRHSHAAF</sequence>
<reference evidence="3 4" key="1">
    <citation type="journal article" date="2018" name="Mycol. Prog.">
        <title>Coniella lustricola, a new species from submerged detritus.</title>
        <authorList>
            <person name="Raudabaugh D.B."/>
            <person name="Iturriaga T."/>
            <person name="Carver A."/>
            <person name="Mondo S."/>
            <person name="Pangilinan J."/>
            <person name="Lipzen A."/>
            <person name="He G."/>
            <person name="Amirebrahimi M."/>
            <person name="Grigoriev I.V."/>
            <person name="Miller A.N."/>
        </authorList>
    </citation>
    <scope>NUCLEOTIDE SEQUENCE [LARGE SCALE GENOMIC DNA]</scope>
    <source>
        <strain evidence="3 4">B22-T-1</strain>
    </source>
</reference>
<dbReference type="Proteomes" id="UP000241462">
    <property type="component" value="Unassembled WGS sequence"/>
</dbReference>
<accession>A0A2T3AAE8</accession>
<feature type="compositionally biased region" description="Basic and acidic residues" evidence="1">
    <location>
        <begin position="236"/>
        <end position="256"/>
    </location>
</feature>
<feature type="region of interest" description="Disordered" evidence="1">
    <location>
        <begin position="140"/>
        <end position="178"/>
    </location>
</feature>
<feature type="region of interest" description="Disordered" evidence="1">
    <location>
        <begin position="417"/>
        <end position="544"/>
    </location>
</feature>